<evidence type="ECO:0000313" key="2">
    <source>
        <dbReference type="Proteomes" id="UP000270094"/>
    </source>
</evidence>
<proteinExistence type="predicted"/>
<accession>A0A3P7JPV7</accession>
<reference evidence="1 2" key="1">
    <citation type="submission" date="2018-11" db="EMBL/GenBank/DDBJ databases">
        <authorList>
            <consortium name="Pathogen Informatics"/>
        </authorList>
    </citation>
    <scope>NUCLEOTIDE SEQUENCE [LARGE SCALE GENOMIC DNA]</scope>
</reference>
<gene>
    <name evidence="1" type="ORF">SVUK_LOCUS15712</name>
</gene>
<name>A0A3P7JPV7_STRVU</name>
<sequence length="142" mass="15131">MLNYGSEMGALGQKIGKGPARSMNALTHGYPTFGLTGEPSNADKKLSQETLKSFGIPNLPGYPTFGLTGEPTNADKKLSQETLKSFGIPNLPGLNKIFNKLGGNRPSKRVRGYEPGYGAVNPNAPLAIGKVTFPKLHVWTTS</sequence>
<dbReference type="AlphaFoldDB" id="A0A3P7JPV7"/>
<dbReference type="EMBL" id="UYYB01109676">
    <property type="protein sequence ID" value="VDM80714.1"/>
    <property type="molecule type" value="Genomic_DNA"/>
</dbReference>
<organism evidence="1 2">
    <name type="scientific">Strongylus vulgaris</name>
    <name type="common">Blood worm</name>
    <dbReference type="NCBI Taxonomy" id="40348"/>
    <lineage>
        <taxon>Eukaryota</taxon>
        <taxon>Metazoa</taxon>
        <taxon>Ecdysozoa</taxon>
        <taxon>Nematoda</taxon>
        <taxon>Chromadorea</taxon>
        <taxon>Rhabditida</taxon>
        <taxon>Rhabditina</taxon>
        <taxon>Rhabditomorpha</taxon>
        <taxon>Strongyloidea</taxon>
        <taxon>Strongylidae</taxon>
        <taxon>Strongylus</taxon>
    </lineage>
</organism>
<keyword evidence="2" id="KW-1185">Reference proteome</keyword>
<evidence type="ECO:0000313" key="1">
    <source>
        <dbReference type="EMBL" id="VDM80714.1"/>
    </source>
</evidence>
<protein>
    <submittedName>
        <fullName evidence="1">Uncharacterized protein</fullName>
    </submittedName>
</protein>
<dbReference type="OrthoDB" id="5868565at2759"/>
<dbReference type="Proteomes" id="UP000270094">
    <property type="component" value="Unassembled WGS sequence"/>
</dbReference>